<dbReference type="EnsemblBacteria" id="ABF41203">
    <property type="protein sequence ID" value="ABF41203"/>
    <property type="gene ID" value="Acid345_2202"/>
</dbReference>
<dbReference type="InterPro" id="IPR015943">
    <property type="entry name" value="WD40/YVTN_repeat-like_dom_sf"/>
</dbReference>
<feature type="chain" id="PRO_5004191381" evidence="1">
    <location>
        <begin position="21"/>
        <end position="351"/>
    </location>
</feature>
<sequence length="351" mass="37293">MRPRKTTSACLLLLASVASAQWQMQESHSNAGLRGIHAVNSTIAWASGTNGTVLRTTDGGTHWQKCAVPPDADKLDFRAVWAWDDQNAYAMSAGPGELSRVYATSDGCTHWFEIGRNKDPKGFWDAMVFAADGKLRNGVDRTGVLMGDPVEGKFYVAKQKFGRGFRMADDFSCSPNPDESAFAASNSSVAVLPLQIMVGTGGKSGPRVLISVPMMSKDTCTAYPVPLASGADSTGIFSLIFRTAQIGIAVGGDYQKPDATAGTAAWSNDGGHHWTAATTPPHGYRSAVAWDEAKGVWIAAGTNGSDQSRDDGKTWEPLDKGNWNALSLPFAVGPNGRIGKFADVKPTTSSR</sequence>
<keyword evidence="1" id="KW-0732">Signal</keyword>
<keyword evidence="2" id="KW-0378">Hydrolase</keyword>
<dbReference type="GO" id="GO:0016787">
    <property type="term" value="F:hydrolase activity"/>
    <property type="evidence" value="ECO:0007669"/>
    <property type="project" value="UniProtKB-KW"/>
</dbReference>
<gene>
    <name evidence="2" type="ordered locus">Acid345_2202</name>
</gene>
<proteinExistence type="predicted"/>
<accession>Q1IPJ7</accession>
<dbReference type="AlphaFoldDB" id="Q1IPJ7"/>
<dbReference type="PANTHER" id="PTHR47199">
    <property type="entry name" value="PHOTOSYSTEM II STABILITY/ASSEMBLY FACTOR HCF136, CHLOROPLASTIC"/>
    <property type="match status" value="1"/>
</dbReference>
<dbReference type="HOGENOM" id="CLU_064269_0_0_0"/>
<evidence type="ECO:0000313" key="2">
    <source>
        <dbReference type="EMBL" id="ABF41203.1"/>
    </source>
</evidence>
<dbReference type="Proteomes" id="UP000002432">
    <property type="component" value="Chromosome"/>
</dbReference>
<dbReference type="KEGG" id="aba:Acid345_2202"/>
<dbReference type="Gene3D" id="2.130.10.10">
    <property type="entry name" value="YVTN repeat-like/Quinoprotein amine dehydrogenase"/>
    <property type="match status" value="2"/>
</dbReference>
<evidence type="ECO:0000313" key="3">
    <source>
        <dbReference type="Proteomes" id="UP000002432"/>
    </source>
</evidence>
<dbReference type="SUPFAM" id="SSF110296">
    <property type="entry name" value="Oligoxyloglucan reducing end-specific cellobiohydrolase"/>
    <property type="match status" value="1"/>
</dbReference>
<dbReference type="RefSeq" id="WP_011523004.1">
    <property type="nucleotide sequence ID" value="NC_008009.1"/>
</dbReference>
<protein>
    <submittedName>
        <fullName evidence="2">Glycosyl hydrolase</fullName>
    </submittedName>
</protein>
<evidence type="ECO:0000256" key="1">
    <source>
        <dbReference type="SAM" id="SignalP"/>
    </source>
</evidence>
<dbReference type="STRING" id="204669.Acid345_2202"/>
<dbReference type="EMBL" id="CP000360">
    <property type="protein sequence ID" value="ABF41203.1"/>
    <property type="molecule type" value="Genomic_DNA"/>
</dbReference>
<feature type="signal peptide" evidence="1">
    <location>
        <begin position="1"/>
        <end position="20"/>
    </location>
</feature>
<dbReference type="eggNOG" id="COG4447">
    <property type="taxonomic scope" value="Bacteria"/>
</dbReference>
<dbReference type="PANTHER" id="PTHR47199:SF2">
    <property type="entry name" value="PHOTOSYSTEM II STABILITY_ASSEMBLY FACTOR HCF136, CHLOROPLASTIC"/>
    <property type="match status" value="1"/>
</dbReference>
<keyword evidence="3" id="KW-1185">Reference proteome</keyword>
<organism evidence="2 3">
    <name type="scientific">Koribacter versatilis (strain Ellin345)</name>
    <dbReference type="NCBI Taxonomy" id="204669"/>
    <lineage>
        <taxon>Bacteria</taxon>
        <taxon>Pseudomonadati</taxon>
        <taxon>Acidobacteriota</taxon>
        <taxon>Terriglobia</taxon>
        <taxon>Terriglobales</taxon>
        <taxon>Candidatus Korobacteraceae</taxon>
        <taxon>Candidatus Korobacter</taxon>
    </lineage>
</organism>
<dbReference type="OrthoDB" id="9813892at2"/>
<name>Q1IPJ7_KORVE</name>
<reference evidence="2 3" key="1">
    <citation type="journal article" date="2009" name="Appl. Environ. Microbiol.">
        <title>Three genomes from the phylum Acidobacteria provide insight into the lifestyles of these microorganisms in soils.</title>
        <authorList>
            <person name="Ward N.L."/>
            <person name="Challacombe J.F."/>
            <person name="Janssen P.H."/>
            <person name="Henrissat B."/>
            <person name="Coutinho P.M."/>
            <person name="Wu M."/>
            <person name="Xie G."/>
            <person name="Haft D.H."/>
            <person name="Sait M."/>
            <person name="Badger J."/>
            <person name="Barabote R.D."/>
            <person name="Bradley B."/>
            <person name="Brettin T.S."/>
            <person name="Brinkac L.M."/>
            <person name="Bruce D."/>
            <person name="Creasy T."/>
            <person name="Daugherty S.C."/>
            <person name="Davidsen T.M."/>
            <person name="DeBoy R.T."/>
            <person name="Detter J.C."/>
            <person name="Dodson R.J."/>
            <person name="Durkin A.S."/>
            <person name="Ganapathy A."/>
            <person name="Gwinn-Giglio M."/>
            <person name="Han C.S."/>
            <person name="Khouri H."/>
            <person name="Kiss H."/>
            <person name="Kothari S.P."/>
            <person name="Madupu R."/>
            <person name="Nelson K.E."/>
            <person name="Nelson W.C."/>
            <person name="Paulsen I."/>
            <person name="Penn K."/>
            <person name="Ren Q."/>
            <person name="Rosovitz M.J."/>
            <person name="Selengut J.D."/>
            <person name="Shrivastava S."/>
            <person name="Sullivan S.A."/>
            <person name="Tapia R."/>
            <person name="Thompson L.S."/>
            <person name="Watkins K.L."/>
            <person name="Yang Q."/>
            <person name="Yu C."/>
            <person name="Zafar N."/>
            <person name="Zhou L."/>
            <person name="Kuske C.R."/>
        </authorList>
    </citation>
    <scope>NUCLEOTIDE SEQUENCE [LARGE SCALE GENOMIC DNA]</scope>
    <source>
        <strain evidence="2 3">Ellin345</strain>
    </source>
</reference>